<protein>
    <submittedName>
        <fullName evidence="1">Uncharacterized protein</fullName>
    </submittedName>
</protein>
<comment type="caution">
    <text evidence="1">The sequence shown here is derived from an EMBL/GenBank/DDBJ whole genome shotgun (WGS) entry which is preliminary data.</text>
</comment>
<name>A0ABQ5GFU2_9ASTR</name>
<gene>
    <name evidence="1" type="ORF">Tco_1041104</name>
</gene>
<proteinExistence type="predicted"/>
<sequence length="163" mass="18529">MAPSPSNSHDNTKNQTQSFLIMLKKRIIDMKSHICAMQEEHHEFERLEVLGTLFLLLKAFVITLKVIYKVKLDEIREVETISTPVAISVDYRQSRIPRTYSRLRGSNSITSIEKAGTTNMISQYPRGIFIHQSKQALESLTKYGLKSCDLPEDTPMVAKSKTG</sequence>
<evidence type="ECO:0000313" key="2">
    <source>
        <dbReference type="Proteomes" id="UP001151760"/>
    </source>
</evidence>
<reference evidence="1" key="1">
    <citation type="journal article" date="2022" name="Int. J. Mol. Sci.">
        <title>Draft Genome of Tanacetum Coccineum: Genomic Comparison of Closely Related Tanacetum-Family Plants.</title>
        <authorList>
            <person name="Yamashiro T."/>
            <person name="Shiraishi A."/>
            <person name="Nakayama K."/>
            <person name="Satake H."/>
        </authorList>
    </citation>
    <scope>NUCLEOTIDE SEQUENCE</scope>
</reference>
<evidence type="ECO:0000313" key="1">
    <source>
        <dbReference type="EMBL" id="GJT74379.1"/>
    </source>
</evidence>
<reference evidence="1" key="2">
    <citation type="submission" date="2022-01" db="EMBL/GenBank/DDBJ databases">
        <authorList>
            <person name="Yamashiro T."/>
            <person name="Shiraishi A."/>
            <person name="Satake H."/>
            <person name="Nakayama K."/>
        </authorList>
    </citation>
    <scope>NUCLEOTIDE SEQUENCE</scope>
</reference>
<dbReference type="Proteomes" id="UP001151760">
    <property type="component" value="Unassembled WGS sequence"/>
</dbReference>
<organism evidence="1 2">
    <name type="scientific">Tanacetum coccineum</name>
    <dbReference type="NCBI Taxonomy" id="301880"/>
    <lineage>
        <taxon>Eukaryota</taxon>
        <taxon>Viridiplantae</taxon>
        <taxon>Streptophyta</taxon>
        <taxon>Embryophyta</taxon>
        <taxon>Tracheophyta</taxon>
        <taxon>Spermatophyta</taxon>
        <taxon>Magnoliopsida</taxon>
        <taxon>eudicotyledons</taxon>
        <taxon>Gunneridae</taxon>
        <taxon>Pentapetalae</taxon>
        <taxon>asterids</taxon>
        <taxon>campanulids</taxon>
        <taxon>Asterales</taxon>
        <taxon>Asteraceae</taxon>
        <taxon>Asteroideae</taxon>
        <taxon>Anthemideae</taxon>
        <taxon>Anthemidinae</taxon>
        <taxon>Tanacetum</taxon>
    </lineage>
</organism>
<accession>A0ABQ5GFU2</accession>
<keyword evidence="2" id="KW-1185">Reference proteome</keyword>
<dbReference type="EMBL" id="BQNB010018436">
    <property type="protein sequence ID" value="GJT74379.1"/>
    <property type="molecule type" value="Genomic_DNA"/>
</dbReference>